<accession>A0A2V1IS04</accession>
<dbReference type="SMART" id="SM00382">
    <property type="entry name" value="AAA"/>
    <property type="match status" value="1"/>
</dbReference>
<proteinExistence type="predicted"/>
<dbReference type="GO" id="GO:0016301">
    <property type="term" value="F:kinase activity"/>
    <property type="evidence" value="ECO:0007669"/>
    <property type="project" value="InterPro"/>
</dbReference>
<gene>
    <name evidence="4" type="ORF">C5O25_12775</name>
</gene>
<evidence type="ECO:0000256" key="1">
    <source>
        <dbReference type="ARBA" id="ARBA00022741"/>
    </source>
</evidence>
<dbReference type="RefSeq" id="WP_107037082.1">
    <property type="nucleotide sequence ID" value="NZ_CAXHND010000075.1"/>
</dbReference>
<dbReference type="InterPro" id="IPR003593">
    <property type="entry name" value="AAA+_ATPase"/>
</dbReference>
<organism evidence="4 5">
    <name type="scientific">Paramuribaculum intestinale</name>
    <dbReference type="NCBI Taxonomy" id="2094151"/>
    <lineage>
        <taxon>Bacteria</taxon>
        <taxon>Pseudomonadati</taxon>
        <taxon>Bacteroidota</taxon>
        <taxon>Bacteroidia</taxon>
        <taxon>Bacteroidales</taxon>
        <taxon>Muribaculaceae</taxon>
        <taxon>Paramuribaculum</taxon>
    </lineage>
</organism>
<evidence type="ECO:0000256" key="2">
    <source>
        <dbReference type="ARBA" id="ARBA00022840"/>
    </source>
</evidence>
<dbReference type="Proteomes" id="UP000244925">
    <property type="component" value="Unassembled WGS sequence"/>
</dbReference>
<dbReference type="GeneID" id="93423706"/>
<dbReference type="Gene3D" id="3.40.50.300">
    <property type="entry name" value="P-loop containing nucleotide triphosphate hydrolases"/>
    <property type="match status" value="1"/>
</dbReference>
<sequence>MVKAGRKPELIVIAGPNGSGKTSVTQKFLHHEWADGTVYINPDQIANDKFGDWNSREAVLQAANYCAEWREQCLRDKVSFVFETVFSAEDKIDFLVRAKEAGFFIRVFFISTSHPSINASRIAKRVMEGGHDVPIRKIISRYTKSIINCEAIASLVDRLYVYDNSVNDRDAQIQFRLTDGRLEKMYVDELPAWAKNIIPDQ</sequence>
<evidence type="ECO:0000259" key="3">
    <source>
        <dbReference type="SMART" id="SM00382"/>
    </source>
</evidence>
<dbReference type="PANTHER" id="PTHR39206:SF1">
    <property type="entry name" value="SLL8004 PROTEIN"/>
    <property type="match status" value="1"/>
</dbReference>
<feature type="domain" description="AAA+ ATPase" evidence="3">
    <location>
        <begin position="7"/>
        <end position="132"/>
    </location>
</feature>
<dbReference type="InterPro" id="IPR027417">
    <property type="entry name" value="P-loop_NTPase"/>
</dbReference>
<dbReference type="PANTHER" id="PTHR39206">
    <property type="entry name" value="SLL8004 PROTEIN"/>
    <property type="match status" value="1"/>
</dbReference>
<keyword evidence="2" id="KW-0067">ATP-binding</keyword>
<evidence type="ECO:0000313" key="4">
    <source>
        <dbReference type="EMBL" id="PWB05312.1"/>
    </source>
</evidence>
<dbReference type="EMBL" id="PUBV01000074">
    <property type="protein sequence ID" value="PWB05312.1"/>
    <property type="molecule type" value="Genomic_DNA"/>
</dbReference>
<dbReference type="Pfam" id="PF06414">
    <property type="entry name" value="Zeta_toxin"/>
    <property type="match status" value="1"/>
</dbReference>
<dbReference type="InterPro" id="IPR010488">
    <property type="entry name" value="Zeta_toxin_domain"/>
</dbReference>
<keyword evidence="5" id="KW-1185">Reference proteome</keyword>
<reference evidence="5" key="1">
    <citation type="submission" date="2018-02" db="EMBL/GenBank/DDBJ databases">
        <authorList>
            <person name="Clavel T."/>
            <person name="Strowig T."/>
        </authorList>
    </citation>
    <scope>NUCLEOTIDE SEQUENCE [LARGE SCALE GENOMIC DNA]</scope>
    <source>
        <strain evidence="5">DSM 100764</strain>
    </source>
</reference>
<protein>
    <submittedName>
        <fullName evidence="4">AAA family ATPase</fullName>
    </submittedName>
</protein>
<keyword evidence="1" id="KW-0547">Nucleotide-binding</keyword>
<evidence type="ECO:0000313" key="5">
    <source>
        <dbReference type="Proteomes" id="UP000244925"/>
    </source>
</evidence>
<name>A0A2V1IS04_9BACT</name>
<dbReference type="SUPFAM" id="SSF52540">
    <property type="entry name" value="P-loop containing nucleoside triphosphate hydrolases"/>
    <property type="match status" value="1"/>
</dbReference>
<comment type="caution">
    <text evidence="4">The sequence shown here is derived from an EMBL/GenBank/DDBJ whole genome shotgun (WGS) entry which is preliminary data.</text>
</comment>
<dbReference type="GO" id="GO:0005524">
    <property type="term" value="F:ATP binding"/>
    <property type="evidence" value="ECO:0007669"/>
    <property type="project" value="UniProtKB-KW"/>
</dbReference>
<dbReference type="AlphaFoldDB" id="A0A2V1IS04"/>